<sequence>FDYTFDERASNDLVYRYTAAPLIDTIFNGGNATVFAYGQTGS</sequence>
<evidence type="ECO:0000313" key="11">
    <source>
        <dbReference type="EMBL" id="CAF5122890.1"/>
    </source>
</evidence>
<evidence type="ECO:0000256" key="2">
    <source>
        <dbReference type="ARBA" id="ARBA00022490"/>
    </source>
</evidence>
<feature type="non-terminal residue" evidence="10">
    <location>
        <position position="42"/>
    </location>
</feature>
<keyword evidence="4" id="KW-0547">Nucleotide-binding</keyword>
<dbReference type="Proteomes" id="UP000663873">
    <property type="component" value="Unassembled WGS sequence"/>
</dbReference>
<protein>
    <recommendedName>
        <fullName evidence="9">Kinesin motor domain-containing protein</fullName>
    </recommendedName>
</protein>
<dbReference type="PROSITE" id="PS50067">
    <property type="entry name" value="KINESIN_MOTOR_2"/>
    <property type="match status" value="1"/>
</dbReference>
<keyword evidence="2" id="KW-0963">Cytoplasm</keyword>
<comment type="subcellular location">
    <subcellularLocation>
        <location evidence="1">Cytoplasm</location>
        <location evidence="1">Cytoskeleton</location>
    </subcellularLocation>
</comment>
<dbReference type="EMBL" id="CAJOBR010080815">
    <property type="protein sequence ID" value="CAF5122890.1"/>
    <property type="molecule type" value="Genomic_DNA"/>
</dbReference>
<accession>A0A821V8M5</accession>
<dbReference type="GO" id="GO:0007018">
    <property type="term" value="P:microtubule-based movement"/>
    <property type="evidence" value="ECO:0007669"/>
    <property type="project" value="InterPro"/>
</dbReference>
<dbReference type="GO" id="GO:0005874">
    <property type="term" value="C:microtubule"/>
    <property type="evidence" value="ECO:0007669"/>
    <property type="project" value="UniProtKB-KW"/>
</dbReference>
<dbReference type="PANTHER" id="PTHR47971:SF8">
    <property type="entry name" value="KINESIN-LIKE PROTEIN"/>
    <property type="match status" value="1"/>
</dbReference>
<keyword evidence="5" id="KW-0067">ATP-binding</keyword>
<evidence type="ECO:0000259" key="9">
    <source>
        <dbReference type="PROSITE" id="PS50067"/>
    </source>
</evidence>
<evidence type="ECO:0000256" key="5">
    <source>
        <dbReference type="ARBA" id="ARBA00022840"/>
    </source>
</evidence>
<dbReference type="GO" id="GO:0008017">
    <property type="term" value="F:microtubule binding"/>
    <property type="evidence" value="ECO:0007669"/>
    <property type="project" value="InterPro"/>
</dbReference>
<dbReference type="GO" id="GO:0007019">
    <property type="term" value="P:microtubule depolymerization"/>
    <property type="evidence" value="ECO:0007669"/>
    <property type="project" value="TreeGrafter"/>
</dbReference>
<dbReference type="InterPro" id="IPR027640">
    <property type="entry name" value="Kinesin-like_fam"/>
</dbReference>
<dbReference type="InterPro" id="IPR001752">
    <property type="entry name" value="Kinesin_motor_dom"/>
</dbReference>
<dbReference type="Proteomes" id="UP000663848">
    <property type="component" value="Unassembled WGS sequence"/>
</dbReference>
<evidence type="ECO:0000256" key="4">
    <source>
        <dbReference type="ARBA" id="ARBA00022741"/>
    </source>
</evidence>
<evidence type="ECO:0000256" key="3">
    <source>
        <dbReference type="ARBA" id="ARBA00022701"/>
    </source>
</evidence>
<gene>
    <name evidence="11" type="ORF">QYT958_LOCUS46163</name>
    <name evidence="10" type="ORF">UJA718_LOCUS45561</name>
</gene>
<dbReference type="InterPro" id="IPR027417">
    <property type="entry name" value="P-loop_NTPase"/>
</dbReference>
<dbReference type="EMBL" id="CAJOBP010076987">
    <property type="protein sequence ID" value="CAF4901838.1"/>
    <property type="molecule type" value="Genomic_DNA"/>
</dbReference>
<keyword evidence="3" id="KW-0493">Microtubule</keyword>
<organism evidence="10 12">
    <name type="scientific">Rotaria socialis</name>
    <dbReference type="NCBI Taxonomy" id="392032"/>
    <lineage>
        <taxon>Eukaryota</taxon>
        <taxon>Metazoa</taxon>
        <taxon>Spiralia</taxon>
        <taxon>Gnathifera</taxon>
        <taxon>Rotifera</taxon>
        <taxon>Eurotatoria</taxon>
        <taxon>Bdelloidea</taxon>
        <taxon>Philodinida</taxon>
        <taxon>Philodinidae</taxon>
        <taxon>Rotaria</taxon>
    </lineage>
</organism>
<comment type="similarity">
    <text evidence="8">Belongs to the TRAFAC class myosin-kinesin ATPase superfamily. Kinesin family.</text>
</comment>
<dbReference type="AlphaFoldDB" id="A0A821V8M5"/>
<evidence type="ECO:0000313" key="12">
    <source>
        <dbReference type="Proteomes" id="UP000663873"/>
    </source>
</evidence>
<evidence type="ECO:0000313" key="10">
    <source>
        <dbReference type="EMBL" id="CAF4901838.1"/>
    </source>
</evidence>
<dbReference type="GO" id="GO:0003777">
    <property type="term" value="F:microtubule motor activity"/>
    <property type="evidence" value="ECO:0007669"/>
    <property type="project" value="InterPro"/>
</dbReference>
<feature type="non-terminal residue" evidence="10">
    <location>
        <position position="1"/>
    </location>
</feature>
<dbReference type="InterPro" id="IPR036961">
    <property type="entry name" value="Kinesin_motor_dom_sf"/>
</dbReference>
<dbReference type="Pfam" id="PF00225">
    <property type="entry name" value="Kinesin"/>
    <property type="match status" value="1"/>
</dbReference>
<keyword evidence="7" id="KW-0206">Cytoskeleton</keyword>
<dbReference type="SUPFAM" id="SSF52540">
    <property type="entry name" value="P-loop containing nucleoside triphosphate hydrolases"/>
    <property type="match status" value="1"/>
</dbReference>
<keyword evidence="6" id="KW-0505">Motor protein</keyword>
<feature type="domain" description="Kinesin motor" evidence="9">
    <location>
        <begin position="1"/>
        <end position="42"/>
    </location>
</feature>
<comment type="caution">
    <text evidence="8">Lacks conserved residue(s) required for the propagation of feature annotation.</text>
</comment>
<evidence type="ECO:0000256" key="1">
    <source>
        <dbReference type="ARBA" id="ARBA00004245"/>
    </source>
</evidence>
<evidence type="ECO:0000256" key="8">
    <source>
        <dbReference type="PROSITE-ProRule" id="PRU00283"/>
    </source>
</evidence>
<comment type="caution">
    <text evidence="10">The sequence shown here is derived from an EMBL/GenBank/DDBJ whole genome shotgun (WGS) entry which is preliminary data.</text>
</comment>
<keyword evidence="12" id="KW-1185">Reference proteome</keyword>
<reference evidence="10" key="1">
    <citation type="submission" date="2021-02" db="EMBL/GenBank/DDBJ databases">
        <authorList>
            <person name="Nowell W R."/>
        </authorList>
    </citation>
    <scope>NUCLEOTIDE SEQUENCE</scope>
</reference>
<dbReference type="Gene3D" id="3.40.850.10">
    <property type="entry name" value="Kinesin motor domain"/>
    <property type="match status" value="1"/>
</dbReference>
<name>A0A821V8M5_9BILA</name>
<dbReference type="PANTHER" id="PTHR47971">
    <property type="entry name" value="KINESIN-RELATED PROTEIN 6"/>
    <property type="match status" value="1"/>
</dbReference>
<evidence type="ECO:0000256" key="6">
    <source>
        <dbReference type="ARBA" id="ARBA00023175"/>
    </source>
</evidence>
<dbReference type="GO" id="GO:0005524">
    <property type="term" value="F:ATP binding"/>
    <property type="evidence" value="ECO:0007669"/>
    <property type="project" value="UniProtKB-KW"/>
</dbReference>
<proteinExistence type="inferred from homology"/>
<evidence type="ECO:0000256" key="7">
    <source>
        <dbReference type="ARBA" id="ARBA00023212"/>
    </source>
</evidence>